<dbReference type="RefSeq" id="WP_397556528.1">
    <property type="nucleotide sequence ID" value="NZ_JBIQWL010000004.1"/>
</dbReference>
<gene>
    <name evidence="1" type="ORF">ACH3VR_11915</name>
</gene>
<evidence type="ECO:0000313" key="1">
    <source>
        <dbReference type="EMBL" id="MFH8251065.1"/>
    </source>
</evidence>
<dbReference type="PROSITE" id="PS51257">
    <property type="entry name" value="PROKAR_LIPOPROTEIN"/>
    <property type="match status" value="1"/>
</dbReference>
<protein>
    <recommendedName>
        <fullName evidence="3">Lipoprotein</fullName>
    </recommendedName>
</protein>
<evidence type="ECO:0000313" key="2">
    <source>
        <dbReference type="Proteomes" id="UP001610861"/>
    </source>
</evidence>
<keyword evidence="2" id="KW-1185">Reference proteome</keyword>
<name>A0ABW7Q871_9MICO</name>
<evidence type="ECO:0008006" key="3">
    <source>
        <dbReference type="Google" id="ProtNLM"/>
    </source>
</evidence>
<comment type="caution">
    <text evidence="1">The sequence shown here is derived from an EMBL/GenBank/DDBJ whole genome shotgun (WGS) entry which is preliminary data.</text>
</comment>
<dbReference type="Proteomes" id="UP001610861">
    <property type="component" value="Unassembled WGS sequence"/>
</dbReference>
<accession>A0ABW7Q871</accession>
<organism evidence="1 2">
    <name type="scientific">Microbacterium alkaliflavum</name>
    <dbReference type="NCBI Taxonomy" id="3248839"/>
    <lineage>
        <taxon>Bacteria</taxon>
        <taxon>Bacillati</taxon>
        <taxon>Actinomycetota</taxon>
        <taxon>Actinomycetes</taxon>
        <taxon>Micrococcales</taxon>
        <taxon>Microbacteriaceae</taxon>
        <taxon>Microbacterium</taxon>
    </lineage>
</organism>
<reference evidence="1 2" key="1">
    <citation type="submission" date="2024-09" db="EMBL/GenBank/DDBJ databases">
        <authorList>
            <person name="Pan X."/>
        </authorList>
    </citation>
    <scope>NUCLEOTIDE SEQUENCE [LARGE SCALE GENOMIC DNA]</scope>
    <source>
        <strain evidence="1 2">B2969</strain>
    </source>
</reference>
<proteinExistence type="predicted"/>
<dbReference type="EMBL" id="JBIQWL010000004">
    <property type="protein sequence ID" value="MFH8251065.1"/>
    <property type="molecule type" value="Genomic_DNA"/>
</dbReference>
<sequence length="170" mass="17523">MRSSSEVRRTKRPTAAVVMGLTIVTLVGCSQSVSGSRHTLYDSIDALAADSSAIVVGTVTSHHVEGEGTVSSVQVSNAPTNPQLGANVEGGACDIAVGDVVDVREIGEPHLDAGGDYLLFLTPTMLTADAAADYYVTGADAGIYVRDGDVMRRLVTDSGDALPETISIAD</sequence>